<dbReference type="PANTHER" id="PTHR43384:SF6">
    <property type="entry name" value="SEPTUM SITE-DETERMINING PROTEIN MIND HOMOLOG, CHLOROPLASTIC"/>
    <property type="match status" value="1"/>
</dbReference>
<dbReference type="EMBL" id="JAUYVH010000005">
    <property type="protein sequence ID" value="MDQ9170861.1"/>
    <property type="molecule type" value="Genomic_DNA"/>
</dbReference>
<keyword evidence="4" id="KW-1185">Reference proteome</keyword>
<dbReference type="SUPFAM" id="SSF52540">
    <property type="entry name" value="P-loop containing nucleoside triphosphate hydrolases"/>
    <property type="match status" value="1"/>
</dbReference>
<keyword evidence="1" id="KW-0547">Nucleotide-binding</keyword>
<evidence type="ECO:0000256" key="1">
    <source>
        <dbReference type="ARBA" id="ARBA00022741"/>
    </source>
</evidence>
<organism evidence="3 4">
    <name type="scientific">Keguizhuia sedimenti</name>
    <dbReference type="NCBI Taxonomy" id="3064264"/>
    <lineage>
        <taxon>Bacteria</taxon>
        <taxon>Pseudomonadati</taxon>
        <taxon>Pseudomonadota</taxon>
        <taxon>Betaproteobacteria</taxon>
        <taxon>Burkholderiales</taxon>
        <taxon>Oxalobacteraceae</taxon>
        <taxon>Keguizhuia</taxon>
    </lineage>
</organism>
<keyword evidence="2" id="KW-0067">ATP-binding</keyword>
<keyword evidence="3" id="KW-0966">Cell projection</keyword>
<keyword evidence="3" id="KW-0969">Cilium</keyword>
<dbReference type="InterPro" id="IPR027417">
    <property type="entry name" value="P-loop_NTPase"/>
</dbReference>
<dbReference type="Gene3D" id="3.40.50.300">
    <property type="entry name" value="P-loop containing nucleotide triphosphate hydrolases"/>
    <property type="match status" value="1"/>
</dbReference>
<dbReference type="InterPro" id="IPR050625">
    <property type="entry name" value="ParA/MinD_ATPase"/>
</dbReference>
<accession>A0ABU1BPE2</accession>
<evidence type="ECO:0000313" key="4">
    <source>
        <dbReference type="Proteomes" id="UP001225596"/>
    </source>
</evidence>
<protein>
    <submittedName>
        <fullName evidence="3">Antiactivator of flagellar biosynthesis FleN protein</fullName>
    </submittedName>
</protein>
<evidence type="ECO:0000313" key="3">
    <source>
        <dbReference type="EMBL" id="MDQ9170861.1"/>
    </source>
</evidence>
<comment type="caution">
    <text evidence="3">The sequence shown here is derived from an EMBL/GenBank/DDBJ whole genome shotgun (WGS) entry which is preliminary data.</text>
</comment>
<name>A0ABU1BPE2_9BURK</name>
<sequence length="267" mass="28558">MASFDFDQAEGLRRMLAGPRPRVITFVSAASQAEKNAMLVNLGASLANTVHDVLLLDAQKTGSGIASRLRAGRGVTLQDVCQRKRALQDAVHETDQGFRVASFGQFTQRATGDSRKEEKLDDAFGSLAKEMDVMLVDAELDENGEFPIASFASGEIVMQVSADAASIKSAYALVKQLNAKLGKRPYGILVTGTSEKGAQRVYANMAQAASRYLAVQLQFIGFIPADEHLVQAARLGRTVIDAFPMAHASVAFRSLAGRFASSAAVMA</sequence>
<dbReference type="Proteomes" id="UP001225596">
    <property type="component" value="Unassembled WGS sequence"/>
</dbReference>
<dbReference type="PANTHER" id="PTHR43384">
    <property type="entry name" value="SEPTUM SITE-DETERMINING PROTEIN MIND HOMOLOG, CHLOROPLASTIC-RELATED"/>
    <property type="match status" value="1"/>
</dbReference>
<proteinExistence type="predicted"/>
<reference evidence="3 4" key="1">
    <citation type="submission" date="2023-08" db="EMBL/GenBank/DDBJ databases">
        <title>Oxalobacteraceae gen .nov., isolated from river sludge outside the plant.</title>
        <authorList>
            <person name="Zhao S.Y."/>
        </authorList>
    </citation>
    <scope>NUCLEOTIDE SEQUENCE [LARGE SCALE GENOMIC DNA]</scope>
    <source>
        <strain evidence="3 4">R-40</strain>
    </source>
</reference>
<dbReference type="RefSeq" id="WP_338436795.1">
    <property type="nucleotide sequence ID" value="NZ_JAUYVH010000005.1"/>
</dbReference>
<evidence type="ECO:0000256" key="2">
    <source>
        <dbReference type="ARBA" id="ARBA00022840"/>
    </source>
</evidence>
<keyword evidence="3" id="KW-0282">Flagellum</keyword>
<gene>
    <name evidence="3" type="ORF">Q8A64_10610</name>
</gene>